<evidence type="ECO:0000256" key="1">
    <source>
        <dbReference type="SAM" id="MobiDB-lite"/>
    </source>
</evidence>
<reference evidence="3" key="1">
    <citation type="submission" date="2021-10" db="EMBL/GenBank/DDBJ databases">
        <authorList>
            <person name="Piombo E."/>
        </authorList>
    </citation>
    <scope>NUCLEOTIDE SEQUENCE</scope>
</reference>
<protein>
    <submittedName>
        <fullName evidence="3">Uncharacterized protein</fullName>
    </submittedName>
</protein>
<accession>A0A9N9U435</accession>
<sequence>MPNRLDETDENGDAAGQENGADSNEASSPATTDLNNNPLKPRRLTRAVTAGARRLSGKTMLSRRSTLHSDRNITVDLSWYSFWLSSRVQNLPLTYRQITLDGEQISEPGVLHRLMDKVGQYVKERKGLSVDNIIEYLQSTGSINYTDTKSHNCVRGLIFSILGWQSMLYQPDLTIGPSTQLAIYHEDSLPDSKFVFYTYKMSANLCDRPLFALLKGFGNLLPAGYQTPQETSVLSKKAVASWIPLYPSDVNAYLLTTLLGVRFRWVDSISLHLDFDKSSRTLSLFCFPSICVSQLRDGGSIFAFASMEAEAADPRANESDIAHLLGEILLSYRLLFGQSKKSRKVFRQTFDPQKLPCPQPDTLLAVLCSQKQVPAKLGDFPLPVDRHIYYAARDFSVLHDRIELLFQELNGTRPKSISGLLKDRRDTLQFWTFWLVGIFGSLSVTLTFAQVVMQAYQVSHGN</sequence>
<dbReference type="EMBL" id="CABFNO020001323">
    <property type="protein sequence ID" value="CAG9981560.1"/>
    <property type="molecule type" value="Genomic_DNA"/>
</dbReference>
<dbReference type="OrthoDB" id="5428890at2759"/>
<gene>
    <name evidence="3" type="ORF">CBYS24578_00008400</name>
</gene>
<keyword evidence="2" id="KW-0472">Membrane</keyword>
<comment type="caution">
    <text evidence="3">The sequence shown here is derived from an EMBL/GenBank/DDBJ whole genome shotgun (WGS) entry which is preliminary data.</text>
</comment>
<evidence type="ECO:0000256" key="2">
    <source>
        <dbReference type="SAM" id="Phobius"/>
    </source>
</evidence>
<keyword evidence="2" id="KW-0812">Transmembrane</keyword>
<dbReference type="AlphaFoldDB" id="A0A9N9U435"/>
<feature type="region of interest" description="Disordered" evidence="1">
    <location>
        <begin position="1"/>
        <end position="44"/>
    </location>
</feature>
<keyword evidence="2" id="KW-1133">Transmembrane helix</keyword>
<evidence type="ECO:0000313" key="4">
    <source>
        <dbReference type="Proteomes" id="UP000754883"/>
    </source>
</evidence>
<feature type="transmembrane region" description="Helical" evidence="2">
    <location>
        <begin position="431"/>
        <end position="453"/>
    </location>
</feature>
<evidence type="ECO:0000313" key="3">
    <source>
        <dbReference type="EMBL" id="CAG9981560.1"/>
    </source>
</evidence>
<feature type="compositionally biased region" description="Polar residues" evidence="1">
    <location>
        <begin position="20"/>
        <end position="38"/>
    </location>
</feature>
<proteinExistence type="predicted"/>
<keyword evidence="4" id="KW-1185">Reference proteome</keyword>
<name>A0A9N9U435_9HYPO</name>
<dbReference type="Proteomes" id="UP000754883">
    <property type="component" value="Unassembled WGS sequence"/>
</dbReference>
<organism evidence="3 4">
    <name type="scientific">Clonostachys byssicola</name>
    <dbReference type="NCBI Taxonomy" id="160290"/>
    <lineage>
        <taxon>Eukaryota</taxon>
        <taxon>Fungi</taxon>
        <taxon>Dikarya</taxon>
        <taxon>Ascomycota</taxon>
        <taxon>Pezizomycotina</taxon>
        <taxon>Sordariomycetes</taxon>
        <taxon>Hypocreomycetidae</taxon>
        <taxon>Hypocreales</taxon>
        <taxon>Bionectriaceae</taxon>
        <taxon>Clonostachys</taxon>
    </lineage>
</organism>